<name>A0A134B9F9_9PORP</name>
<sequence>MHTDNYCVIMGGGVGSRFWPYSREAKPKQFLDIFATGRTLLQMTYDRFSKVIPKENFVVVTNAIYRDLVLEQLPELTPGQILLEPMRRNTAPCIGWATYHIYAKNPNANILVTPADHLILQEDAFDEAICRSLDYVKAHPKLVTLGVRPSRPETGYGYIQFTDVEDEHFVKVKTFTEKPNIEMAKVFYESGEFLWNSGMFAWNVQTILDAFHQYLPSLTSILDEVKGAYATDEEQSRVSQVFSECPNISIDYAVLEKADNVMVLPVDFGWADLGTWGSLYELKREEPRANVSLHTKALFYEAEGNIVSLDGDPEKQLVVVQGINDCIVAQSKGVLLICKRDEEQRIKEFMGEASVQFDKKFD</sequence>
<evidence type="ECO:0000256" key="6">
    <source>
        <dbReference type="ARBA" id="ARBA00023134"/>
    </source>
</evidence>
<evidence type="ECO:0000259" key="8">
    <source>
        <dbReference type="Pfam" id="PF00483"/>
    </source>
</evidence>
<dbReference type="PANTHER" id="PTHR46390">
    <property type="entry name" value="MANNOSE-1-PHOSPHATE GUANYLYLTRANSFERASE"/>
    <property type="match status" value="1"/>
</dbReference>
<evidence type="ECO:0000256" key="4">
    <source>
        <dbReference type="ARBA" id="ARBA00022695"/>
    </source>
</evidence>
<dbReference type="EMBL" id="LSDK01000059">
    <property type="protein sequence ID" value="KXB76586.1"/>
    <property type="molecule type" value="Genomic_DNA"/>
</dbReference>
<dbReference type="PANTHER" id="PTHR46390:SF1">
    <property type="entry name" value="MANNOSE-1-PHOSPHATE GUANYLYLTRANSFERASE"/>
    <property type="match status" value="1"/>
</dbReference>
<evidence type="ECO:0000256" key="1">
    <source>
        <dbReference type="ARBA" id="ARBA00006115"/>
    </source>
</evidence>
<comment type="similarity">
    <text evidence="1">Belongs to the mannose-6-phosphate isomerase type 2 family.</text>
</comment>
<dbReference type="PATRIC" id="fig|322095.3.peg.866"/>
<dbReference type="GO" id="GO:0004475">
    <property type="term" value="F:mannose-1-phosphate guanylyltransferase (GTP) activity"/>
    <property type="evidence" value="ECO:0007669"/>
    <property type="project" value="UniProtKB-EC"/>
</dbReference>
<dbReference type="GO" id="GO:0005525">
    <property type="term" value="F:GTP binding"/>
    <property type="evidence" value="ECO:0007669"/>
    <property type="project" value="UniProtKB-KW"/>
</dbReference>
<dbReference type="EC" id="2.7.7.13" evidence="2"/>
<feature type="domain" description="Nucleotidyl transferase" evidence="8">
    <location>
        <begin position="8"/>
        <end position="284"/>
    </location>
</feature>
<keyword evidence="10" id="KW-1185">Reference proteome</keyword>
<evidence type="ECO:0000256" key="3">
    <source>
        <dbReference type="ARBA" id="ARBA00022679"/>
    </source>
</evidence>
<keyword evidence="4 9" id="KW-0548">Nucleotidyltransferase</keyword>
<keyword evidence="5" id="KW-0547">Nucleotide-binding</keyword>
<dbReference type="InterPro" id="IPR005835">
    <property type="entry name" value="NTP_transferase_dom"/>
</dbReference>
<evidence type="ECO:0000256" key="2">
    <source>
        <dbReference type="ARBA" id="ARBA00012387"/>
    </source>
</evidence>
<evidence type="ECO:0000256" key="5">
    <source>
        <dbReference type="ARBA" id="ARBA00022741"/>
    </source>
</evidence>
<comment type="catalytic activity">
    <reaction evidence="7">
        <text>alpha-D-mannose 1-phosphate + GTP + H(+) = GDP-alpha-D-mannose + diphosphate</text>
        <dbReference type="Rhea" id="RHEA:15229"/>
        <dbReference type="ChEBI" id="CHEBI:15378"/>
        <dbReference type="ChEBI" id="CHEBI:33019"/>
        <dbReference type="ChEBI" id="CHEBI:37565"/>
        <dbReference type="ChEBI" id="CHEBI:57527"/>
        <dbReference type="ChEBI" id="CHEBI:58409"/>
        <dbReference type="EC" id="2.7.7.13"/>
    </reaction>
</comment>
<dbReference type="Gene3D" id="3.90.550.10">
    <property type="entry name" value="Spore Coat Polysaccharide Biosynthesis Protein SpsA, Chain A"/>
    <property type="match status" value="1"/>
</dbReference>
<dbReference type="RefSeq" id="WP_060935269.1">
    <property type="nucleotide sequence ID" value="NZ_KQ960438.1"/>
</dbReference>
<accession>A0A134B9F9</accession>
<dbReference type="GO" id="GO:0016853">
    <property type="term" value="F:isomerase activity"/>
    <property type="evidence" value="ECO:0007669"/>
    <property type="project" value="UniProtKB-KW"/>
</dbReference>
<evidence type="ECO:0000313" key="9">
    <source>
        <dbReference type="EMBL" id="KXB76586.1"/>
    </source>
</evidence>
<dbReference type="STRING" id="322095.HMPREF3185_00877"/>
<evidence type="ECO:0000313" key="10">
    <source>
        <dbReference type="Proteomes" id="UP000070224"/>
    </source>
</evidence>
<dbReference type="InterPro" id="IPR049577">
    <property type="entry name" value="GMPP_N"/>
</dbReference>
<gene>
    <name evidence="9" type="ORF">HMPREF3185_00877</name>
</gene>
<comment type="caution">
    <text evidence="9">The sequence shown here is derived from an EMBL/GenBank/DDBJ whole genome shotgun (WGS) entry which is preliminary data.</text>
</comment>
<dbReference type="FunFam" id="3.90.550.10:FF:000046">
    <property type="entry name" value="Mannose-1-phosphate guanylyltransferase (GDP)"/>
    <property type="match status" value="1"/>
</dbReference>
<proteinExistence type="inferred from homology"/>
<protein>
    <recommendedName>
        <fullName evidence="2">mannose-1-phosphate guanylyltransferase</fullName>
        <ecNumber evidence="2">2.7.7.13</ecNumber>
    </recommendedName>
</protein>
<reference evidence="10" key="1">
    <citation type="submission" date="2016-01" db="EMBL/GenBank/DDBJ databases">
        <authorList>
            <person name="Mitreva M."/>
            <person name="Pepin K.H."/>
            <person name="Mihindukulasuriya K.A."/>
            <person name="Fulton R."/>
            <person name="Fronick C."/>
            <person name="O'Laughlin M."/>
            <person name="Miner T."/>
            <person name="Herter B."/>
            <person name="Rosa B.A."/>
            <person name="Cordes M."/>
            <person name="Tomlinson C."/>
            <person name="Wollam A."/>
            <person name="Palsikar V.B."/>
            <person name="Mardis E.R."/>
            <person name="Wilson R.K."/>
        </authorList>
    </citation>
    <scope>NUCLEOTIDE SEQUENCE [LARGE SCALE GENOMIC DNA]</scope>
    <source>
        <strain evidence="10">KA00683</strain>
    </source>
</reference>
<organism evidence="9 10">
    <name type="scientific">Porphyromonas somerae</name>
    <dbReference type="NCBI Taxonomy" id="322095"/>
    <lineage>
        <taxon>Bacteria</taxon>
        <taxon>Pseudomonadati</taxon>
        <taxon>Bacteroidota</taxon>
        <taxon>Bacteroidia</taxon>
        <taxon>Bacteroidales</taxon>
        <taxon>Porphyromonadaceae</taxon>
        <taxon>Porphyromonas</taxon>
    </lineage>
</organism>
<keyword evidence="6" id="KW-0342">GTP-binding</keyword>
<evidence type="ECO:0000256" key="7">
    <source>
        <dbReference type="ARBA" id="ARBA00047343"/>
    </source>
</evidence>
<dbReference type="GO" id="GO:0009298">
    <property type="term" value="P:GDP-mannose biosynthetic process"/>
    <property type="evidence" value="ECO:0007669"/>
    <property type="project" value="TreeGrafter"/>
</dbReference>
<dbReference type="SUPFAM" id="SSF159283">
    <property type="entry name" value="Guanosine diphospho-D-mannose pyrophosphorylase/mannose-6-phosphate isomerase linker domain"/>
    <property type="match status" value="1"/>
</dbReference>
<dbReference type="AlphaFoldDB" id="A0A134B9F9"/>
<dbReference type="CDD" id="cd02509">
    <property type="entry name" value="GDP-M1P_Guanylyltransferase"/>
    <property type="match status" value="1"/>
</dbReference>
<dbReference type="Proteomes" id="UP000070224">
    <property type="component" value="Unassembled WGS sequence"/>
</dbReference>
<dbReference type="InterPro" id="IPR029044">
    <property type="entry name" value="Nucleotide-diphossugar_trans"/>
</dbReference>
<dbReference type="OrthoDB" id="9806359at2"/>
<keyword evidence="9" id="KW-0413">Isomerase</keyword>
<dbReference type="Pfam" id="PF00483">
    <property type="entry name" value="NTP_transferase"/>
    <property type="match status" value="1"/>
</dbReference>
<keyword evidence="3 9" id="KW-0808">Transferase</keyword>
<dbReference type="SUPFAM" id="SSF53448">
    <property type="entry name" value="Nucleotide-diphospho-sugar transferases"/>
    <property type="match status" value="1"/>
</dbReference>
<dbReference type="InterPro" id="IPR051161">
    <property type="entry name" value="Mannose-6P_isomerase_type2"/>
</dbReference>